<evidence type="ECO:0000256" key="1">
    <source>
        <dbReference type="ARBA" id="ARBA00001163"/>
    </source>
</evidence>
<evidence type="ECO:0000256" key="3">
    <source>
        <dbReference type="ARBA" id="ARBA00012257"/>
    </source>
</evidence>
<keyword evidence="9" id="KW-1185">Reference proteome</keyword>
<comment type="pathway">
    <text evidence="2">Purine metabolism; urate degradation; (S)-allantoin from urate: step 3/3.</text>
</comment>
<proteinExistence type="predicted"/>
<evidence type="ECO:0000313" key="8">
    <source>
        <dbReference type="EMBL" id="MDZ7279379.1"/>
    </source>
</evidence>
<reference evidence="9" key="1">
    <citation type="submission" date="2023-07" db="EMBL/GenBank/DDBJ databases">
        <title>Structural and functional analysis of rice phyllospheric bacteria for their antimicrobial properties and defense elicitation against blast disease.</title>
        <authorList>
            <person name="Sahu K.P."/>
            <person name="Asharani P."/>
            <person name="Kumar M."/>
            <person name="Reddy B."/>
            <person name="Kumar A."/>
        </authorList>
    </citation>
    <scope>NUCLEOTIDE SEQUENCE [LARGE SCALE GENOMIC DNA]</scope>
    <source>
        <strain evidence="9">OsEp_Plm_30P10</strain>
    </source>
</reference>
<protein>
    <recommendedName>
        <fullName evidence="3">2-oxo-4-hydroxy-4-carboxy-5-ureidoimidazoline decarboxylase</fullName>
        <ecNumber evidence="3">4.1.1.97</ecNumber>
    </recommendedName>
</protein>
<comment type="catalytic activity">
    <reaction evidence="1">
        <text>5-hydroxy-2-oxo-4-ureido-2,5-dihydro-1H-imidazole-5-carboxylate + H(+) = (S)-allantoin + CO2</text>
        <dbReference type="Rhea" id="RHEA:26301"/>
        <dbReference type="ChEBI" id="CHEBI:15378"/>
        <dbReference type="ChEBI" id="CHEBI:15678"/>
        <dbReference type="ChEBI" id="CHEBI:16526"/>
        <dbReference type="ChEBI" id="CHEBI:58639"/>
        <dbReference type="EC" id="4.1.1.97"/>
    </reaction>
</comment>
<dbReference type="InterPro" id="IPR036778">
    <property type="entry name" value="OHCU_decarboxylase_sf"/>
</dbReference>
<dbReference type="EC" id="4.1.1.97" evidence="3"/>
<dbReference type="InterPro" id="IPR017595">
    <property type="entry name" value="OHCU_decarboxylase-2"/>
</dbReference>
<dbReference type="PANTHER" id="PTHR43466">
    <property type="entry name" value="2-OXO-4-HYDROXY-4-CARBOXY-5-UREIDOIMIDAZOLINE DECARBOXYLASE-RELATED"/>
    <property type="match status" value="1"/>
</dbReference>
<accession>A0ABU5LHF8</accession>
<sequence>MDLTQFNQLGAAEATAAVAHCVAIPAWAEALVAARPYASLTALYHRAEQLTHAWETNALTQALQAHPRIGEKALGEAKEAALSRTEQAAMQQAGGALQLAMLAANQTYEQRFGRVFLIRAKGRSGEEMLAELRRRLNNDDITEQQEALAQLREITLLRLTESIA</sequence>
<dbReference type="NCBIfam" id="TIGR03180">
    <property type="entry name" value="UraD_2"/>
    <property type="match status" value="1"/>
</dbReference>
<comment type="caution">
    <text evidence="8">The sequence shown here is derived from an EMBL/GenBank/DDBJ whole genome shotgun (WGS) entry which is preliminary data.</text>
</comment>
<evidence type="ECO:0000256" key="4">
    <source>
        <dbReference type="ARBA" id="ARBA00022631"/>
    </source>
</evidence>
<evidence type="ECO:0000256" key="2">
    <source>
        <dbReference type="ARBA" id="ARBA00004754"/>
    </source>
</evidence>
<keyword evidence="4" id="KW-0659">Purine metabolism</keyword>
<dbReference type="InterPro" id="IPR018020">
    <property type="entry name" value="OHCU_decarboxylase"/>
</dbReference>
<dbReference type="RefSeq" id="WP_322543235.1">
    <property type="nucleotide sequence ID" value="NZ_JAOBTT010000001.1"/>
</dbReference>
<dbReference type="Pfam" id="PF09349">
    <property type="entry name" value="OHCU_decarbox"/>
    <property type="match status" value="1"/>
</dbReference>
<dbReference type="SUPFAM" id="SSF158694">
    <property type="entry name" value="UraD-Like"/>
    <property type="match status" value="1"/>
</dbReference>
<evidence type="ECO:0000259" key="7">
    <source>
        <dbReference type="Pfam" id="PF09349"/>
    </source>
</evidence>
<gene>
    <name evidence="8" type="primary">uraD</name>
    <name evidence="8" type="ORF">N4G40_14030</name>
</gene>
<keyword evidence="6 8" id="KW-0456">Lyase</keyword>
<name>A0ABU5LHF8_9GAMM</name>
<evidence type="ECO:0000256" key="6">
    <source>
        <dbReference type="ARBA" id="ARBA00023239"/>
    </source>
</evidence>
<dbReference type="NCBIfam" id="NF010372">
    <property type="entry name" value="PRK13798.1"/>
    <property type="match status" value="1"/>
</dbReference>
<keyword evidence="5" id="KW-0210">Decarboxylase</keyword>
<dbReference type="GO" id="GO:0051997">
    <property type="term" value="F:2-oxo-4-hydroxy-4-carboxy-5-ureidoimidazoline decarboxylase activity"/>
    <property type="evidence" value="ECO:0007669"/>
    <property type="project" value="UniProtKB-EC"/>
</dbReference>
<feature type="domain" description="Oxo-4-hydroxy-4-carboxy-5-ureidoimidazoline decarboxylase" evidence="7">
    <location>
        <begin position="7"/>
        <end position="159"/>
    </location>
</feature>
<dbReference type="Proteomes" id="UP001288620">
    <property type="component" value="Unassembled WGS sequence"/>
</dbReference>
<dbReference type="EMBL" id="JAOBTT010000001">
    <property type="protein sequence ID" value="MDZ7279379.1"/>
    <property type="molecule type" value="Genomic_DNA"/>
</dbReference>
<dbReference type="Gene3D" id="1.10.3330.10">
    <property type="entry name" value="Oxo-4-hydroxy-4-carboxy-5-ureidoimidazoline decarboxylase"/>
    <property type="match status" value="1"/>
</dbReference>
<evidence type="ECO:0000256" key="5">
    <source>
        <dbReference type="ARBA" id="ARBA00022793"/>
    </source>
</evidence>
<dbReference type="PANTHER" id="PTHR43466:SF1">
    <property type="entry name" value="2-OXO-4-HYDROXY-4-CARBOXY-5-UREIDOIMIDAZOLINE DECARBOXYLASE-RELATED"/>
    <property type="match status" value="1"/>
</dbReference>
<organism evidence="8 9">
    <name type="scientific">Pantoea eucrina</name>
    <dbReference type="NCBI Taxonomy" id="472693"/>
    <lineage>
        <taxon>Bacteria</taxon>
        <taxon>Pseudomonadati</taxon>
        <taxon>Pseudomonadota</taxon>
        <taxon>Gammaproteobacteria</taxon>
        <taxon>Enterobacterales</taxon>
        <taxon>Erwiniaceae</taxon>
        <taxon>Pantoea</taxon>
    </lineage>
</organism>
<evidence type="ECO:0000313" key="9">
    <source>
        <dbReference type="Proteomes" id="UP001288620"/>
    </source>
</evidence>